<dbReference type="OrthoDB" id="9790442at2"/>
<name>A0A0J6CLG8_9BACL</name>
<dbReference type="Proteomes" id="UP000035996">
    <property type="component" value="Unassembled WGS sequence"/>
</dbReference>
<dbReference type="Pfam" id="PF00072">
    <property type="entry name" value="Response_reg"/>
    <property type="match status" value="1"/>
</dbReference>
<evidence type="ECO:0000259" key="8">
    <source>
        <dbReference type="PROSITE" id="PS50110"/>
    </source>
</evidence>
<proteinExistence type="predicted"/>
<feature type="modified residue" description="4-aspartylphosphate" evidence="6">
    <location>
        <position position="52"/>
    </location>
</feature>
<dbReference type="InterPro" id="IPR039420">
    <property type="entry name" value="WalR-like"/>
</dbReference>
<dbReference type="GO" id="GO:0032993">
    <property type="term" value="C:protein-DNA complex"/>
    <property type="evidence" value="ECO:0007669"/>
    <property type="project" value="TreeGrafter"/>
</dbReference>
<reference evidence="10" key="1">
    <citation type="submission" date="2015-06" db="EMBL/GenBank/DDBJ databases">
        <authorList>
            <person name="Liu B."/>
            <person name="Wang J."/>
            <person name="Zhu Y."/>
            <person name="Liu G."/>
            <person name="Chen Q."/>
            <person name="Zheng C."/>
            <person name="Che J."/>
            <person name="Ge C."/>
            <person name="Shi H."/>
            <person name="Pan Z."/>
            <person name="Liu X."/>
        </authorList>
    </citation>
    <scope>NUCLEOTIDE SEQUENCE [LARGE SCALE GENOMIC DNA]</scope>
    <source>
        <strain evidence="10">DSM 16346</strain>
    </source>
</reference>
<keyword evidence="11" id="KW-1185">Reference proteome</keyword>
<dbReference type="EMBL" id="LELK01000004">
    <property type="protein sequence ID" value="KMM37076.1"/>
    <property type="molecule type" value="Genomic_DNA"/>
</dbReference>
<evidence type="ECO:0000256" key="2">
    <source>
        <dbReference type="ARBA" id="ARBA00023012"/>
    </source>
</evidence>
<keyword evidence="1 6" id="KW-0597">Phosphoprotein</keyword>
<protein>
    <submittedName>
        <fullName evidence="10">XRE family transcriptional regulator</fullName>
    </submittedName>
</protein>
<dbReference type="CDD" id="cd17574">
    <property type="entry name" value="REC_OmpR"/>
    <property type="match status" value="1"/>
</dbReference>
<dbReference type="PROSITE" id="PS51755">
    <property type="entry name" value="OMPR_PHOB"/>
    <property type="match status" value="1"/>
</dbReference>
<dbReference type="GO" id="GO:0000156">
    <property type="term" value="F:phosphorelay response regulator activity"/>
    <property type="evidence" value="ECO:0007669"/>
    <property type="project" value="TreeGrafter"/>
</dbReference>
<dbReference type="GO" id="GO:0005829">
    <property type="term" value="C:cytosol"/>
    <property type="evidence" value="ECO:0007669"/>
    <property type="project" value="TreeGrafter"/>
</dbReference>
<dbReference type="Pfam" id="PF00486">
    <property type="entry name" value="Trans_reg_C"/>
    <property type="match status" value="1"/>
</dbReference>
<dbReference type="PANTHER" id="PTHR48111">
    <property type="entry name" value="REGULATOR OF RPOS"/>
    <property type="match status" value="1"/>
</dbReference>
<dbReference type="Gene3D" id="3.40.50.2300">
    <property type="match status" value="1"/>
</dbReference>
<feature type="DNA-binding region" description="OmpR/PhoB-type" evidence="7">
    <location>
        <begin position="124"/>
        <end position="224"/>
    </location>
</feature>
<dbReference type="InterPro" id="IPR011006">
    <property type="entry name" value="CheY-like_superfamily"/>
</dbReference>
<feature type="domain" description="OmpR/PhoB-type" evidence="9">
    <location>
        <begin position="124"/>
        <end position="224"/>
    </location>
</feature>
<dbReference type="SMART" id="SM00448">
    <property type="entry name" value="REC"/>
    <property type="match status" value="1"/>
</dbReference>
<keyword evidence="3" id="KW-0805">Transcription regulation</keyword>
<comment type="caution">
    <text evidence="10">The sequence shown here is derived from an EMBL/GenBank/DDBJ whole genome shotgun (WGS) entry which is preliminary data.</text>
</comment>
<gene>
    <name evidence="10" type="ORF">AB986_14390</name>
</gene>
<keyword evidence="5" id="KW-0804">Transcription</keyword>
<dbReference type="Gene3D" id="6.10.250.690">
    <property type="match status" value="1"/>
</dbReference>
<dbReference type="FunFam" id="3.40.50.2300:FF:000001">
    <property type="entry name" value="DNA-binding response regulator PhoB"/>
    <property type="match status" value="1"/>
</dbReference>
<evidence type="ECO:0000256" key="7">
    <source>
        <dbReference type="PROSITE-ProRule" id="PRU01091"/>
    </source>
</evidence>
<evidence type="ECO:0000256" key="3">
    <source>
        <dbReference type="ARBA" id="ARBA00023015"/>
    </source>
</evidence>
<evidence type="ECO:0000259" key="9">
    <source>
        <dbReference type="PROSITE" id="PS51755"/>
    </source>
</evidence>
<dbReference type="RefSeq" id="WP_048311855.1">
    <property type="nucleotide sequence ID" value="NZ_CP119526.1"/>
</dbReference>
<keyword evidence="2" id="KW-0902">Two-component regulatory system</keyword>
<dbReference type="AlphaFoldDB" id="A0A0J6CLG8"/>
<dbReference type="GO" id="GO:0006355">
    <property type="term" value="P:regulation of DNA-templated transcription"/>
    <property type="evidence" value="ECO:0007669"/>
    <property type="project" value="InterPro"/>
</dbReference>
<evidence type="ECO:0000256" key="6">
    <source>
        <dbReference type="PROSITE-ProRule" id="PRU00169"/>
    </source>
</evidence>
<evidence type="ECO:0000256" key="5">
    <source>
        <dbReference type="ARBA" id="ARBA00023163"/>
    </source>
</evidence>
<dbReference type="STRING" id="157733.AB986_14390"/>
<sequence length="229" mass="26761">MQSVLIVDDEERMVDLISLFLMPHGYKVYKASTGFEAIEKIQTEKVDLVLLDVMMPELDGWATCKEIRSMSDIPIIMLTARDQSNEIVKGLKLGADDYITKPFDEEVLLARIEAITRRIHQVDKNMQVMNGLKWEMDKHRVSYKGKTITMTPIEFNLLGLFMRNPDKVFSREHLIQLIWGFESNTEGRTIDSHIRNLREKCRQSGFQIEEHLITIWGIGYKWKDKRSVR</sequence>
<evidence type="ECO:0000256" key="4">
    <source>
        <dbReference type="ARBA" id="ARBA00023125"/>
    </source>
</evidence>
<dbReference type="PANTHER" id="PTHR48111:SF73">
    <property type="entry name" value="ALKALINE PHOSPHATASE SYNTHESIS TRANSCRIPTIONAL REGULATORY PROTEIN PHOP"/>
    <property type="match status" value="1"/>
</dbReference>
<dbReference type="InterPro" id="IPR001789">
    <property type="entry name" value="Sig_transdc_resp-reg_receiver"/>
</dbReference>
<dbReference type="CDD" id="cd00383">
    <property type="entry name" value="trans_reg_C"/>
    <property type="match status" value="1"/>
</dbReference>
<dbReference type="InterPro" id="IPR036388">
    <property type="entry name" value="WH-like_DNA-bd_sf"/>
</dbReference>
<dbReference type="GO" id="GO:0000976">
    <property type="term" value="F:transcription cis-regulatory region binding"/>
    <property type="evidence" value="ECO:0007669"/>
    <property type="project" value="TreeGrafter"/>
</dbReference>
<evidence type="ECO:0000313" key="11">
    <source>
        <dbReference type="Proteomes" id="UP000035996"/>
    </source>
</evidence>
<feature type="domain" description="Response regulatory" evidence="8">
    <location>
        <begin position="3"/>
        <end position="116"/>
    </location>
</feature>
<organism evidence="10 11">
    <name type="scientific">Guptibacillus hwajinpoensis</name>
    <dbReference type="NCBI Taxonomy" id="208199"/>
    <lineage>
        <taxon>Bacteria</taxon>
        <taxon>Bacillati</taxon>
        <taxon>Bacillota</taxon>
        <taxon>Bacilli</taxon>
        <taxon>Bacillales</taxon>
        <taxon>Guptibacillaceae</taxon>
        <taxon>Guptibacillus</taxon>
    </lineage>
</organism>
<keyword evidence="4 7" id="KW-0238">DNA-binding</keyword>
<accession>A0A0J6CLG8</accession>
<dbReference type="Gene3D" id="1.10.10.10">
    <property type="entry name" value="Winged helix-like DNA-binding domain superfamily/Winged helix DNA-binding domain"/>
    <property type="match status" value="1"/>
</dbReference>
<dbReference type="SUPFAM" id="SSF52172">
    <property type="entry name" value="CheY-like"/>
    <property type="match status" value="1"/>
</dbReference>
<dbReference type="InterPro" id="IPR001867">
    <property type="entry name" value="OmpR/PhoB-type_DNA-bd"/>
</dbReference>
<evidence type="ECO:0000256" key="1">
    <source>
        <dbReference type="ARBA" id="ARBA00022553"/>
    </source>
</evidence>
<dbReference type="SMART" id="SM00862">
    <property type="entry name" value="Trans_reg_C"/>
    <property type="match status" value="1"/>
</dbReference>
<evidence type="ECO:0000313" key="10">
    <source>
        <dbReference type="EMBL" id="KMM37076.1"/>
    </source>
</evidence>
<dbReference type="PROSITE" id="PS50110">
    <property type="entry name" value="RESPONSE_REGULATORY"/>
    <property type="match status" value="1"/>
</dbReference>